<feature type="compositionally biased region" description="Pro residues" evidence="2">
    <location>
        <begin position="310"/>
        <end position="384"/>
    </location>
</feature>
<dbReference type="Pfam" id="PF18399">
    <property type="entry name" value="CLIP_SPH_Scar"/>
    <property type="match status" value="1"/>
</dbReference>
<evidence type="ECO:0000256" key="1">
    <source>
        <dbReference type="ARBA" id="ARBA00023157"/>
    </source>
</evidence>
<dbReference type="SMART" id="SM00020">
    <property type="entry name" value="Tryp_SPc"/>
    <property type="match status" value="1"/>
</dbReference>
<feature type="region of interest" description="Disordered" evidence="2">
    <location>
        <begin position="542"/>
        <end position="610"/>
    </location>
</feature>
<accession>A0A8J2PWL5</accession>
<dbReference type="OrthoDB" id="10064156at2759"/>
<feature type="region of interest" description="Disordered" evidence="2">
    <location>
        <begin position="830"/>
        <end position="854"/>
    </location>
</feature>
<evidence type="ECO:0000256" key="2">
    <source>
        <dbReference type="SAM" id="MobiDB-lite"/>
    </source>
</evidence>
<dbReference type="CDD" id="cd00190">
    <property type="entry name" value="Tryp_SPc"/>
    <property type="match status" value="1"/>
</dbReference>
<feature type="compositionally biased region" description="Low complexity" evidence="2">
    <location>
        <begin position="404"/>
        <end position="447"/>
    </location>
</feature>
<feature type="compositionally biased region" description="Low complexity" evidence="2">
    <location>
        <begin position="839"/>
        <end position="854"/>
    </location>
</feature>
<dbReference type="FunFam" id="2.40.10.10:FF:000068">
    <property type="entry name" value="transmembrane protease serine 2"/>
    <property type="match status" value="1"/>
</dbReference>
<dbReference type="InterPro" id="IPR040973">
    <property type="entry name" value="CLIP_SPH_Scar"/>
</dbReference>
<comment type="caution">
    <text evidence="4">The sequence shown here is derived from an EMBL/GenBank/DDBJ whole genome shotgun (WGS) entry which is preliminary data.</text>
</comment>
<feature type="compositionally biased region" description="Polar residues" evidence="2">
    <location>
        <begin position="77"/>
        <end position="106"/>
    </location>
</feature>
<sequence>MELFELSSLPTNVEWSFYYVVLTGSRASSAKGREVYLRSVVVYYYYDYDYYYYTHTHNTHTKRIKVLDSSSSSSSSNQATGNSGRDTSITSLPQYENSPGTPTNENYWWLTANPFQKPPNHPGVEKGATAPGPSNSNYGNAPASNSGSYNKFPSNQQNSPSYGPSSNVQAQAIPQRPKPAPASPPQYQPSQNTGSYGGSGPSGNGWNGPASPSGPQAPIKLTQGYRPPDIDFNTDCQLTNKADCHGPPSSPLINPGYNQVDSPSSLPEISVPSYTQPKPQAPVPQTPVDNPYGSSPLNPYSPSSQVELVPPQPAPQPSYQPQPAPQPSYQPQPAPQPSYQPQPAPQPAPQPSYQPAPQPAPQPSYQPAPQIQPKPQIIPAPAPVQQPSYQVPAAPSTNYNTGWSASSGSPQPQPGPSGQSQPSYTGPSNQYQSAGAPSVVPAPSRPVQSNPQSFNQNYRPIAPSGNANNNNYADQLPYPGCPAAMLCVPDNRCNAKGVIEESPIVLSPAELQFRVALVACSAPSTGAVGVCCRDPNYKDPWPDMNGNGGNKQHHHHHDDSNKGQGGGFNPNISQQGASSAPSNNFNSYSGAGYSGTGDSESKEELSNGNTTTVTCQLDEDCIDSSICRTDRNSSDHSQTLLQKCKEDIDGVQYICCTGRQDDNIVGLDAASSQLDLVEISKVNEAIPVLLPTDEAGLDTTERSSNDNASPEILDFDTDVPVPKIEEADSIEHSQEQEEQLGFRFLESAEHTLNQTESEKVPTGDESEIETTIRPVNKKGKRIRIKLVSKIGGHPNGRSFGRVRGSSPSNLTSSFRAVSHSSQEVFDGDLITANDSPDVSANENSSSEETETRITSRSKIIDVPLRREEKIVPKLVNEPKLEFLFPPNSELPFSTKAPTIAPLPLTSLNPRRVPNVKKDKVHNQIIIDLETVYKGRSVVANVQNGSSPFNARSTTTLNPTTIITTTMRTTQESSSRQRVTTAFPSSTEVPETNSTSSPVKKQEDRSKSHLYPFFHGTDSPRGYVISETGEKIEIPSQHFETPSLTPEDRLRLILPPRLEEAELELEMTAGDNETDVSEGSGEGEITFFSPLAANKNIVVDTCPQNMKCLSETYCSTVNPEEGDADAFDIRLQFRKKSSRQRCRQPNLPVNGYCCYLREDFEAVPEIGGAEPSDPASELSIRIQKKAPVRHCGVRRPDVQNPKTNDEDTSFGEFPWQALILRRDQPSCGGALLSERLIATSASCVNTTAMNDIIIRVGDWDADHVIEAKEHQEILAEDYFVHPGFKSNSLFTINDIAIIRTKQNITFDYHVARICLPNAYDKFDDQRCIATGWYTTTPNNTDEADFSVQLKQMSVTILPRNICQNKLQETTLGSRFSLPGGSICGSGDPSLTTCVVEAGGPLICENEQTGSYTLAGIFGWGNACGDEVGVYSSVTSHAEWIYSVMQRESGQLL</sequence>
<feature type="region of interest" description="Disordered" evidence="2">
    <location>
        <begin position="967"/>
        <end position="1012"/>
    </location>
</feature>
<proteinExistence type="predicted"/>
<feature type="compositionally biased region" description="Gly residues" evidence="2">
    <location>
        <begin position="195"/>
        <end position="206"/>
    </location>
</feature>
<feature type="region of interest" description="Disordered" evidence="2">
    <location>
        <begin position="69"/>
        <end position="470"/>
    </location>
</feature>
<feature type="compositionally biased region" description="Polar residues" evidence="2">
    <location>
        <begin position="981"/>
        <end position="998"/>
    </location>
</feature>
<dbReference type="GO" id="GO:0004252">
    <property type="term" value="F:serine-type endopeptidase activity"/>
    <property type="evidence" value="ECO:0007669"/>
    <property type="project" value="InterPro"/>
</dbReference>
<dbReference type="PANTHER" id="PTHR24252">
    <property type="entry name" value="ACROSIN-RELATED"/>
    <property type="match status" value="1"/>
</dbReference>
<evidence type="ECO:0000259" key="3">
    <source>
        <dbReference type="PROSITE" id="PS50240"/>
    </source>
</evidence>
<dbReference type="EMBL" id="CAJVCH010558972">
    <property type="protein sequence ID" value="CAG7831117.1"/>
    <property type="molecule type" value="Genomic_DNA"/>
</dbReference>
<feature type="compositionally biased region" description="Polar residues" evidence="2">
    <location>
        <begin position="292"/>
        <end position="306"/>
    </location>
</feature>
<feature type="domain" description="Peptidase S1" evidence="3">
    <location>
        <begin position="1164"/>
        <end position="1444"/>
    </location>
</feature>
<feature type="compositionally biased region" description="Polar residues" evidence="2">
    <location>
        <begin position="448"/>
        <end position="458"/>
    </location>
</feature>
<keyword evidence="1" id="KW-1015">Disulfide bond</keyword>
<feature type="compositionally biased region" description="Pro residues" evidence="2">
    <location>
        <begin position="176"/>
        <end position="187"/>
    </location>
</feature>
<evidence type="ECO:0000313" key="4">
    <source>
        <dbReference type="EMBL" id="CAG7831117.1"/>
    </source>
</evidence>
<dbReference type="Pfam" id="PF00089">
    <property type="entry name" value="Trypsin"/>
    <property type="match status" value="1"/>
</dbReference>
<keyword evidence="5" id="KW-1185">Reference proteome</keyword>
<dbReference type="PANTHER" id="PTHR24252:SF7">
    <property type="entry name" value="HYALIN"/>
    <property type="match status" value="1"/>
</dbReference>
<feature type="region of interest" description="Disordered" evidence="2">
    <location>
        <begin position="793"/>
        <end position="815"/>
    </location>
</feature>
<protein>
    <recommendedName>
        <fullName evidence="3">Peptidase S1 domain-containing protein</fullName>
    </recommendedName>
</protein>
<feature type="compositionally biased region" description="Low complexity" evidence="2">
    <location>
        <begin position="967"/>
        <end position="980"/>
    </location>
</feature>
<name>A0A8J2PWL5_9HEXA</name>
<feature type="compositionally biased region" description="Polar residues" evidence="2">
    <location>
        <begin position="805"/>
        <end position="815"/>
    </location>
</feature>
<dbReference type="Proteomes" id="UP000708208">
    <property type="component" value="Unassembled WGS sequence"/>
</dbReference>
<dbReference type="InterPro" id="IPR001254">
    <property type="entry name" value="Trypsin_dom"/>
</dbReference>
<feature type="compositionally biased region" description="Polar residues" evidence="2">
    <location>
        <begin position="256"/>
        <end position="278"/>
    </location>
</feature>
<reference evidence="4" key="1">
    <citation type="submission" date="2021-06" db="EMBL/GenBank/DDBJ databases">
        <authorList>
            <person name="Hodson N. C."/>
            <person name="Mongue J. A."/>
            <person name="Jaron S. K."/>
        </authorList>
    </citation>
    <scope>NUCLEOTIDE SEQUENCE</scope>
</reference>
<dbReference type="GO" id="GO:0006508">
    <property type="term" value="P:proteolysis"/>
    <property type="evidence" value="ECO:0007669"/>
    <property type="project" value="InterPro"/>
</dbReference>
<organism evidence="4 5">
    <name type="scientific">Allacma fusca</name>
    <dbReference type="NCBI Taxonomy" id="39272"/>
    <lineage>
        <taxon>Eukaryota</taxon>
        <taxon>Metazoa</taxon>
        <taxon>Ecdysozoa</taxon>
        <taxon>Arthropoda</taxon>
        <taxon>Hexapoda</taxon>
        <taxon>Collembola</taxon>
        <taxon>Symphypleona</taxon>
        <taxon>Sminthuridae</taxon>
        <taxon>Allacma</taxon>
    </lineage>
</organism>
<feature type="compositionally biased region" description="Polar residues" evidence="2">
    <location>
        <begin position="570"/>
        <end position="589"/>
    </location>
</feature>
<feature type="compositionally biased region" description="Polar residues" evidence="2">
    <location>
        <begin position="132"/>
        <end position="172"/>
    </location>
</feature>
<gene>
    <name evidence="4" type="ORF">AFUS01_LOCUS40875</name>
</gene>
<feature type="region of interest" description="Disordered" evidence="2">
    <location>
        <begin position="696"/>
        <end position="715"/>
    </location>
</feature>
<evidence type="ECO:0000313" key="5">
    <source>
        <dbReference type="Proteomes" id="UP000708208"/>
    </source>
</evidence>
<dbReference type="PROSITE" id="PS50240">
    <property type="entry name" value="TRYPSIN_DOM"/>
    <property type="match status" value="1"/>
</dbReference>